<keyword evidence="3" id="KW-1185">Reference proteome</keyword>
<organism evidence="2 3">
    <name type="scientific">Forsythia ovata</name>
    <dbReference type="NCBI Taxonomy" id="205694"/>
    <lineage>
        <taxon>Eukaryota</taxon>
        <taxon>Viridiplantae</taxon>
        <taxon>Streptophyta</taxon>
        <taxon>Embryophyta</taxon>
        <taxon>Tracheophyta</taxon>
        <taxon>Spermatophyta</taxon>
        <taxon>Magnoliopsida</taxon>
        <taxon>eudicotyledons</taxon>
        <taxon>Gunneridae</taxon>
        <taxon>Pentapetalae</taxon>
        <taxon>asterids</taxon>
        <taxon>lamiids</taxon>
        <taxon>Lamiales</taxon>
        <taxon>Oleaceae</taxon>
        <taxon>Forsythieae</taxon>
        <taxon>Forsythia</taxon>
    </lineage>
</organism>
<name>A0ABD1SLP1_9LAMI</name>
<evidence type="ECO:0000313" key="3">
    <source>
        <dbReference type="Proteomes" id="UP001604277"/>
    </source>
</evidence>
<accession>A0ABD1SLP1</accession>
<proteinExistence type="predicted"/>
<comment type="caution">
    <text evidence="2">The sequence shown here is derived from an EMBL/GenBank/DDBJ whole genome shotgun (WGS) entry which is preliminary data.</text>
</comment>
<sequence length="116" mass="12666">MSKNLVWKVGSPTSGAVAPSPNRGDLKDFSKASKFIIYLACKDGEANAHLLSPSQEVCLDANNLGEPPPLVMLTPTRQTSSEGVWFAANSINLLDKNSTHIQRNKSNWQRESVVRS</sequence>
<evidence type="ECO:0000313" key="2">
    <source>
        <dbReference type="EMBL" id="KAL2501649.1"/>
    </source>
</evidence>
<dbReference type="EMBL" id="JBFOLJ010000010">
    <property type="protein sequence ID" value="KAL2501649.1"/>
    <property type="molecule type" value="Genomic_DNA"/>
</dbReference>
<dbReference type="AlphaFoldDB" id="A0ABD1SLP1"/>
<feature type="region of interest" description="Disordered" evidence="1">
    <location>
        <begin position="1"/>
        <end position="23"/>
    </location>
</feature>
<evidence type="ECO:0000256" key="1">
    <source>
        <dbReference type="SAM" id="MobiDB-lite"/>
    </source>
</evidence>
<dbReference type="Proteomes" id="UP001604277">
    <property type="component" value="Unassembled WGS sequence"/>
</dbReference>
<gene>
    <name evidence="2" type="ORF">Fot_35497</name>
</gene>
<reference evidence="3" key="1">
    <citation type="submission" date="2024-07" db="EMBL/GenBank/DDBJ databases">
        <title>Two chromosome-level genome assemblies of Korean endemic species Abeliophyllum distichum and Forsythia ovata (Oleaceae).</title>
        <authorList>
            <person name="Jang H."/>
        </authorList>
    </citation>
    <scope>NUCLEOTIDE SEQUENCE [LARGE SCALE GENOMIC DNA]</scope>
</reference>
<protein>
    <submittedName>
        <fullName evidence="2">Uncharacterized protein</fullName>
    </submittedName>
</protein>